<protein>
    <submittedName>
        <fullName evidence="2">Uncharacterized protein</fullName>
    </submittedName>
</protein>
<accession>A0ABN8ZJ11</accession>
<keyword evidence="1" id="KW-0812">Transmembrane</keyword>
<organism evidence="2 3">
    <name type="scientific">Rangifer tarandus platyrhynchus</name>
    <name type="common">Svalbard reindeer</name>
    <dbReference type="NCBI Taxonomy" id="3082113"/>
    <lineage>
        <taxon>Eukaryota</taxon>
        <taxon>Metazoa</taxon>
        <taxon>Chordata</taxon>
        <taxon>Craniata</taxon>
        <taxon>Vertebrata</taxon>
        <taxon>Euteleostomi</taxon>
        <taxon>Mammalia</taxon>
        <taxon>Eutheria</taxon>
        <taxon>Laurasiatheria</taxon>
        <taxon>Artiodactyla</taxon>
        <taxon>Ruminantia</taxon>
        <taxon>Pecora</taxon>
        <taxon>Cervidae</taxon>
        <taxon>Odocoileinae</taxon>
        <taxon>Rangifer</taxon>
    </lineage>
</organism>
<evidence type="ECO:0000313" key="3">
    <source>
        <dbReference type="Proteomes" id="UP001176941"/>
    </source>
</evidence>
<dbReference type="Proteomes" id="UP001176941">
    <property type="component" value="Chromosome 33"/>
</dbReference>
<feature type="transmembrane region" description="Helical" evidence="1">
    <location>
        <begin position="137"/>
        <end position="159"/>
    </location>
</feature>
<proteinExistence type="predicted"/>
<evidence type="ECO:0000256" key="1">
    <source>
        <dbReference type="SAM" id="Phobius"/>
    </source>
</evidence>
<reference evidence="2" key="1">
    <citation type="submission" date="2023-04" db="EMBL/GenBank/DDBJ databases">
        <authorList>
            <consortium name="ELIXIR-Norway"/>
        </authorList>
    </citation>
    <scope>NUCLEOTIDE SEQUENCE [LARGE SCALE GENOMIC DNA]</scope>
</reference>
<evidence type="ECO:0000313" key="2">
    <source>
        <dbReference type="EMBL" id="CAI9172971.1"/>
    </source>
</evidence>
<name>A0ABN8ZJ11_RANTA</name>
<dbReference type="EMBL" id="OX459969">
    <property type="protein sequence ID" value="CAI9172971.1"/>
    <property type="molecule type" value="Genomic_DNA"/>
</dbReference>
<gene>
    <name evidence="2" type="ORF">MRATA1EN1_LOCUS21933</name>
</gene>
<sequence>MDTPPSPQPQPLLTLCHHPELLYPSNLEPHLPLSDYNLLSFPTFSVFLGTSRPLLLLNLAAVDSSSLTPPSSPLLAPPVASLPLHRLVSQPRMPSLPSLKVPFPNLFCTQTPRHGLSSLNGSSLPAINLVSSGHLTFLYLAHSIFTHTFLAILASSWLLEHPASGPLHLLFCFMCAKLTFSLLLCSNVSFTNRIFTDYPDKRYSADQELEVACLYCTISRASSEKIQLLKMTLPSIGSLHSHVWRLEMAFSWDFRRTRGNTTSATV</sequence>
<keyword evidence="1" id="KW-0472">Membrane</keyword>
<feature type="transmembrane region" description="Helical" evidence="1">
    <location>
        <begin position="165"/>
        <end position="185"/>
    </location>
</feature>
<keyword evidence="1" id="KW-1133">Transmembrane helix</keyword>
<keyword evidence="3" id="KW-1185">Reference proteome</keyword>